<dbReference type="OrthoDB" id="511529at2759"/>
<evidence type="ECO:0000313" key="12">
    <source>
        <dbReference type="EMBL" id="ABO99246.1"/>
    </source>
</evidence>
<evidence type="ECO:0000256" key="2">
    <source>
        <dbReference type="ARBA" id="ARBA00010857"/>
    </source>
</evidence>
<evidence type="ECO:0000256" key="3">
    <source>
        <dbReference type="ARBA" id="ARBA00022723"/>
    </source>
</evidence>
<dbReference type="FunFam" id="1.10.472.10:FF:000007">
    <property type="entry name" value="Transcription factor IIIB 90 kDa subunit"/>
    <property type="match status" value="1"/>
</dbReference>
<keyword evidence="9" id="KW-0539">Nucleus</keyword>
<evidence type="ECO:0000256" key="10">
    <source>
        <dbReference type="SAM" id="MobiDB-lite"/>
    </source>
</evidence>
<dbReference type="eggNOG" id="KOG1598">
    <property type="taxonomic scope" value="Eukaryota"/>
</dbReference>
<keyword evidence="5" id="KW-0862">Zinc</keyword>
<comment type="subcellular location">
    <subcellularLocation>
        <location evidence="1">Nucleus</location>
    </subcellularLocation>
</comment>
<keyword evidence="8" id="KW-0804">Transcription</keyword>
<dbReference type="GO" id="GO:0017025">
    <property type="term" value="F:TBP-class protein binding"/>
    <property type="evidence" value="ECO:0007669"/>
    <property type="project" value="InterPro"/>
</dbReference>
<gene>
    <name evidence="13" type="ORF">OSTLU_36784</name>
    <name evidence="12" type="ORF">OSTLU_41529</name>
</gene>
<evidence type="ECO:0000256" key="7">
    <source>
        <dbReference type="ARBA" id="ARBA00023159"/>
    </source>
</evidence>
<dbReference type="AlphaFoldDB" id="A4S6J2"/>
<evidence type="ECO:0000313" key="14">
    <source>
        <dbReference type="Proteomes" id="UP000001568"/>
    </source>
</evidence>
<dbReference type="KEGG" id="olu:OSTLU_41529"/>
<dbReference type="HOGENOM" id="CLU_010293_1_0_1"/>
<dbReference type="InterPro" id="IPR013763">
    <property type="entry name" value="Cyclin-like_dom"/>
</dbReference>
<dbReference type="STRING" id="436017.A4S6J2"/>
<dbReference type="PANTHER" id="PTHR11618:SF4">
    <property type="entry name" value="TRANSCRIPTION FACTOR IIIB 90 KDA SUBUNIT"/>
    <property type="match status" value="1"/>
</dbReference>
<dbReference type="FunFam" id="1.10.472.10:FF:000066">
    <property type="entry name" value="Transcription factor IIIB subunit"/>
    <property type="match status" value="1"/>
</dbReference>
<proteinExistence type="inferred from homology"/>
<feature type="region of interest" description="Disordered" evidence="10">
    <location>
        <begin position="498"/>
        <end position="576"/>
    </location>
</feature>
<keyword evidence="4" id="KW-0863">Zinc-finger</keyword>
<dbReference type="GO" id="GO:0001006">
    <property type="term" value="F:RNA polymerase III type 3 promoter sequence-specific DNA binding"/>
    <property type="evidence" value="ECO:0007669"/>
    <property type="project" value="TreeGrafter"/>
</dbReference>
<dbReference type="Proteomes" id="UP000001568">
    <property type="component" value="Chromosome 21"/>
</dbReference>
<dbReference type="SMART" id="SM00385">
    <property type="entry name" value="CYCLIN"/>
    <property type="match status" value="2"/>
</dbReference>
<feature type="region of interest" description="Disordered" evidence="10">
    <location>
        <begin position="445"/>
        <end position="472"/>
    </location>
</feature>
<dbReference type="InterPro" id="IPR011665">
    <property type="entry name" value="BRF1_TBP-bd_dom"/>
</dbReference>
<dbReference type="CDD" id="cd20553">
    <property type="entry name" value="CYCLIN_TFIIIB90_rpt1"/>
    <property type="match status" value="1"/>
</dbReference>
<dbReference type="EMBL" id="CP000593">
    <property type="protein sequence ID" value="ABO99246.1"/>
    <property type="molecule type" value="Genomic_DNA"/>
</dbReference>
<dbReference type="InterPro" id="IPR036915">
    <property type="entry name" value="Cyclin-like_sf"/>
</dbReference>
<dbReference type="Gramene" id="ABP01300">
    <property type="protein sequence ID" value="ABP01300"/>
    <property type="gene ID" value="OSTLU_36784"/>
</dbReference>
<evidence type="ECO:0000256" key="8">
    <source>
        <dbReference type="ARBA" id="ARBA00023163"/>
    </source>
</evidence>
<dbReference type="RefSeq" id="XP_001422941.1">
    <property type="nucleotide sequence ID" value="XM_001422904.1"/>
</dbReference>
<dbReference type="Gene3D" id="1.10.472.10">
    <property type="entry name" value="Cyclin-like"/>
    <property type="match status" value="2"/>
</dbReference>
<dbReference type="Gene3D" id="1.20.5.650">
    <property type="entry name" value="Single helix bin"/>
    <property type="match status" value="1"/>
</dbReference>
<dbReference type="KEGG" id="olu:OSTLU_36784"/>
<feature type="domain" description="Cyclin-like" evidence="11">
    <location>
        <begin position="196"/>
        <end position="280"/>
    </location>
</feature>
<reference evidence="12 14" key="1">
    <citation type="journal article" date="2007" name="Proc. Natl. Acad. Sci. U.S.A.">
        <title>The tiny eukaryote Ostreococcus provides genomic insights into the paradox of plankton speciation.</title>
        <authorList>
            <person name="Palenik B."/>
            <person name="Grimwood J."/>
            <person name="Aerts A."/>
            <person name="Rouze P."/>
            <person name="Salamov A."/>
            <person name="Putnam N."/>
            <person name="Dupont C."/>
            <person name="Jorgensen R."/>
            <person name="Derelle E."/>
            <person name="Rombauts S."/>
            <person name="Zhou K."/>
            <person name="Otillar R."/>
            <person name="Merchant S.S."/>
            <person name="Podell S."/>
            <person name="Gaasterland T."/>
            <person name="Napoli C."/>
            <person name="Gendler K."/>
            <person name="Manuell A."/>
            <person name="Tai V."/>
            <person name="Vallon O."/>
            <person name="Piganeau G."/>
            <person name="Jancek S."/>
            <person name="Heijde M."/>
            <person name="Jabbari K."/>
            <person name="Bowler C."/>
            <person name="Lohr M."/>
            <person name="Robbens S."/>
            <person name="Werner G."/>
            <person name="Dubchak I."/>
            <person name="Pazour G.J."/>
            <person name="Ren Q."/>
            <person name="Paulsen I."/>
            <person name="Delwiche C."/>
            <person name="Schmutz J."/>
            <person name="Rokhsar D."/>
            <person name="Van de Peer Y."/>
            <person name="Moreau H."/>
            <person name="Grigoriev I.V."/>
        </authorList>
    </citation>
    <scope>NUCLEOTIDE SEQUENCE [LARGE SCALE GENOMIC DNA]</scope>
    <source>
        <strain evidence="12 14">CCE9901</strain>
    </source>
</reference>
<dbReference type="GO" id="GO:0005634">
    <property type="term" value="C:nucleus"/>
    <property type="evidence" value="ECO:0007669"/>
    <property type="project" value="UniProtKB-SubCell"/>
</dbReference>
<keyword evidence="3" id="KW-0479">Metal-binding</keyword>
<dbReference type="InterPro" id="IPR000812">
    <property type="entry name" value="TFIIB"/>
</dbReference>
<feature type="compositionally biased region" description="Polar residues" evidence="10">
    <location>
        <begin position="552"/>
        <end position="563"/>
    </location>
</feature>
<protein>
    <recommendedName>
        <fullName evidence="11">Cyclin-like domain-containing protein</fullName>
    </recommendedName>
</protein>
<dbReference type="GO" id="GO:0008270">
    <property type="term" value="F:zinc ion binding"/>
    <property type="evidence" value="ECO:0007669"/>
    <property type="project" value="UniProtKB-KW"/>
</dbReference>
<dbReference type="GO" id="GO:0097550">
    <property type="term" value="C:transcription preinitiation complex"/>
    <property type="evidence" value="ECO:0007669"/>
    <property type="project" value="TreeGrafter"/>
</dbReference>
<feature type="compositionally biased region" description="Polar residues" evidence="10">
    <location>
        <begin position="509"/>
        <end position="524"/>
    </location>
</feature>
<evidence type="ECO:0000256" key="1">
    <source>
        <dbReference type="ARBA" id="ARBA00004123"/>
    </source>
</evidence>
<dbReference type="RefSeq" id="XP_001420953.1">
    <property type="nucleotide sequence ID" value="XM_001420916.1"/>
</dbReference>
<comment type="similarity">
    <text evidence="2">Belongs to the TFIIB family.</text>
</comment>
<dbReference type="GO" id="GO:0070897">
    <property type="term" value="P:transcription preinitiation complex assembly"/>
    <property type="evidence" value="ECO:0007669"/>
    <property type="project" value="InterPro"/>
</dbReference>
<dbReference type="InterPro" id="IPR013150">
    <property type="entry name" value="TFIIB_cyclin"/>
</dbReference>
<dbReference type="Pfam" id="PF00382">
    <property type="entry name" value="TFIIB"/>
    <property type="match status" value="2"/>
</dbReference>
<dbReference type="CDD" id="cd20554">
    <property type="entry name" value="CYCLIN_TFIIIB90_rpt2"/>
    <property type="match status" value="1"/>
</dbReference>
<name>A4S6J2_OSTLU</name>
<dbReference type="OMA" id="ISMAHRY"/>
<dbReference type="GO" id="GO:0000995">
    <property type="term" value="F:RNA polymerase III general transcription initiation factor activity"/>
    <property type="evidence" value="ECO:0007669"/>
    <property type="project" value="TreeGrafter"/>
</dbReference>
<dbReference type="GeneID" id="5006999"/>
<feature type="domain" description="Cyclin-like" evidence="11">
    <location>
        <begin position="95"/>
        <end position="178"/>
    </location>
</feature>
<dbReference type="GeneID" id="5004959"/>
<dbReference type="Pfam" id="PF07741">
    <property type="entry name" value="BRF1"/>
    <property type="match status" value="1"/>
</dbReference>
<evidence type="ECO:0000256" key="4">
    <source>
        <dbReference type="ARBA" id="ARBA00022771"/>
    </source>
</evidence>
<keyword evidence="7" id="KW-0010">Activator</keyword>
<keyword evidence="6" id="KW-0805">Transcription regulation</keyword>
<dbReference type="EMBL" id="CP000601">
    <property type="protein sequence ID" value="ABP01300.1"/>
    <property type="molecule type" value="Genomic_DNA"/>
</dbReference>
<evidence type="ECO:0000313" key="13">
    <source>
        <dbReference type="EMBL" id="ABP01300.1"/>
    </source>
</evidence>
<dbReference type="PANTHER" id="PTHR11618">
    <property type="entry name" value="TRANSCRIPTION INITIATION FACTOR IIB-RELATED"/>
    <property type="match status" value="1"/>
</dbReference>
<organism evidence="12 14">
    <name type="scientific">Ostreococcus lucimarinus (strain CCE9901)</name>
    <dbReference type="NCBI Taxonomy" id="436017"/>
    <lineage>
        <taxon>Eukaryota</taxon>
        <taxon>Viridiplantae</taxon>
        <taxon>Chlorophyta</taxon>
        <taxon>Mamiellophyceae</taxon>
        <taxon>Mamiellales</taxon>
        <taxon>Bathycoccaceae</taxon>
        <taxon>Ostreococcus</taxon>
    </lineage>
</organism>
<evidence type="ECO:0000256" key="6">
    <source>
        <dbReference type="ARBA" id="ARBA00023015"/>
    </source>
</evidence>
<accession>A4S6J2</accession>
<evidence type="ECO:0000256" key="9">
    <source>
        <dbReference type="ARBA" id="ARBA00023242"/>
    </source>
</evidence>
<dbReference type="PRINTS" id="PR00685">
    <property type="entry name" value="TIFACTORIIB"/>
</dbReference>
<keyword evidence="14" id="KW-1185">Reference proteome</keyword>
<sequence>MVHRWCETCGKRVAAETNEANGFTCCTTCGKILDERAAFSADATFVKNAQGASVPDGHYVPESGVAHGVIRATRGGRLYGVQLDSHERTLYRGKLEIKQLADRLGIRPREDVVDAAHRLYKLAVQRNFTRGRRISQVAGACMYIICRQESRPYMLIDFADILQTNVYVLGGVFLQLCRLLRLEQHPLMQKPIDPSLFIHRFADKLNLGRRMHTVANTALRLVASMKRDWMQTGRRPNGICGAALWVAAQIHGFSPSKRDVVAVVHVGESTLKKRLSEFENTPSAALSIEEFDTQARTFEAEEEANKNTKSLASSPMSVLSCVHKDNENIPHFAHGMCRACYVDYVRISGGSVGGADPPAFMRAEAKRKIDAKQKLLLPALSSGELGDEDADGLVAKEDNEVIDTLSDVDDDEIDSYIHNENEVNLRRLVWSEMNKEYLEFQALKEQAASRTSAPTKKKHRKAPDTLPAETPAEAARQVLAKKKGSSKINYEALENLFKVSDGSQPPPNSKATSDVENDASPTKSPRTRRARPAGLPSSAPMSTKSTAKRRGSSVSTHAPSSARPSGLAKKPSAKKK</sequence>
<dbReference type="Gramene" id="ABO99246">
    <property type="protein sequence ID" value="ABO99246"/>
    <property type="gene ID" value="OSTLU_41529"/>
</dbReference>
<dbReference type="Proteomes" id="UP000001568">
    <property type="component" value="Chromosome 13"/>
</dbReference>
<evidence type="ECO:0000256" key="5">
    <source>
        <dbReference type="ARBA" id="ARBA00022833"/>
    </source>
</evidence>
<dbReference type="GO" id="GO:0000126">
    <property type="term" value="C:transcription factor TFIIIB complex"/>
    <property type="evidence" value="ECO:0007669"/>
    <property type="project" value="TreeGrafter"/>
</dbReference>
<dbReference type="SUPFAM" id="SSF47954">
    <property type="entry name" value="Cyclin-like"/>
    <property type="match status" value="2"/>
</dbReference>
<evidence type="ECO:0000259" key="11">
    <source>
        <dbReference type="SMART" id="SM00385"/>
    </source>
</evidence>